<dbReference type="PANTHER" id="PTHR10783">
    <property type="entry name" value="XENOTROPIC AND POLYTROPIC RETROVIRUS RECEPTOR 1-RELATED"/>
    <property type="match status" value="1"/>
</dbReference>
<dbReference type="GO" id="GO:0016036">
    <property type="term" value="P:cellular response to phosphate starvation"/>
    <property type="evidence" value="ECO:0007669"/>
    <property type="project" value="TreeGrafter"/>
</dbReference>
<organism evidence="2 3">
    <name type="scientific">Kingdonia uniflora</name>
    <dbReference type="NCBI Taxonomy" id="39325"/>
    <lineage>
        <taxon>Eukaryota</taxon>
        <taxon>Viridiplantae</taxon>
        <taxon>Streptophyta</taxon>
        <taxon>Embryophyta</taxon>
        <taxon>Tracheophyta</taxon>
        <taxon>Spermatophyta</taxon>
        <taxon>Magnoliopsida</taxon>
        <taxon>Ranunculales</taxon>
        <taxon>Circaeasteraceae</taxon>
        <taxon>Kingdonia</taxon>
    </lineage>
</organism>
<dbReference type="EMBL" id="JACGCM010001854">
    <property type="protein sequence ID" value="KAF6148120.1"/>
    <property type="molecule type" value="Genomic_DNA"/>
</dbReference>
<keyword evidence="1" id="KW-0812">Transmembrane</keyword>
<keyword evidence="1" id="KW-0472">Membrane</keyword>
<evidence type="ECO:0000256" key="1">
    <source>
        <dbReference type="SAM" id="Phobius"/>
    </source>
</evidence>
<gene>
    <name evidence="2" type="ORF">GIB67_011895</name>
</gene>
<dbReference type="GO" id="GO:0005886">
    <property type="term" value="C:plasma membrane"/>
    <property type="evidence" value="ECO:0007669"/>
    <property type="project" value="TreeGrafter"/>
</dbReference>
<accession>A0A7J7LZZ5</accession>
<keyword evidence="3" id="KW-1185">Reference proteome</keyword>
<proteinExistence type="predicted"/>
<dbReference type="GO" id="GO:0006817">
    <property type="term" value="P:phosphate ion transport"/>
    <property type="evidence" value="ECO:0007669"/>
    <property type="project" value="TreeGrafter"/>
</dbReference>
<dbReference type="Proteomes" id="UP000541444">
    <property type="component" value="Unassembled WGS sequence"/>
</dbReference>
<name>A0A7J7LZZ5_9MAGN</name>
<dbReference type="GO" id="GO:0005802">
    <property type="term" value="C:trans-Golgi network"/>
    <property type="evidence" value="ECO:0007669"/>
    <property type="project" value="TreeGrafter"/>
</dbReference>
<dbReference type="GO" id="GO:0000822">
    <property type="term" value="F:inositol hexakisphosphate binding"/>
    <property type="evidence" value="ECO:0007669"/>
    <property type="project" value="TreeGrafter"/>
</dbReference>
<keyword evidence="1" id="KW-1133">Transmembrane helix</keyword>
<protein>
    <submittedName>
        <fullName evidence="2">Uncharacterized protein</fullName>
    </submittedName>
</protein>
<dbReference type="AlphaFoldDB" id="A0A7J7LZZ5"/>
<dbReference type="PANTHER" id="PTHR10783:SF4">
    <property type="entry name" value="PHOSPHATE TRANSPORTER PHO1 HOMOLOG 3"/>
    <property type="match status" value="1"/>
</dbReference>
<reference evidence="2 3" key="1">
    <citation type="journal article" date="2020" name="IScience">
        <title>Genome Sequencing of the Endangered Kingdonia uniflora (Circaeasteraceae, Ranunculales) Reveals Potential Mechanisms of Evolutionary Specialization.</title>
        <authorList>
            <person name="Sun Y."/>
            <person name="Deng T."/>
            <person name="Zhang A."/>
            <person name="Moore M.J."/>
            <person name="Landis J.B."/>
            <person name="Lin N."/>
            <person name="Zhang H."/>
            <person name="Zhang X."/>
            <person name="Huang J."/>
            <person name="Zhang X."/>
            <person name="Sun H."/>
            <person name="Wang H."/>
        </authorList>
    </citation>
    <scope>NUCLEOTIDE SEQUENCE [LARGE SCALE GENOMIC DNA]</scope>
    <source>
        <strain evidence="2">TB1705</strain>
        <tissue evidence="2">Leaf</tissue>
    </source>
</reference>
<evidence type="ECO:0000313" key="3">
    <source>
        <dbReference type="Proteomes" id="UP000541444"/>
    </source>
</evidence>
<sequence length="150" mass="16883">MWLEISSRNAYVSYLKMVDNSFLGSSDEVTRLLERVEATFIKHFTNANRSKEIKILRPKPKKERHKTTFSLGFFSGCAVALIQAIILIIRARHIIDQEGSIRYMETLFPLYRSKPSEVLSSISAIMVGETTNTYGTLAVVTAFTALSISS</sequence>
<evidence type="ECO:0000313" key="2">
    <source>
        <dbReference type="EMBL" id="KAF6148120.1"/>
    </source>
</evidence>
<feature type="transmembrane region" description="Helical" evidence="1">
    <location>
        <begin position="69"/>
        <end position="89"/>
    </location>
</feature>
<comment type="caution">
    <text evidence="2">The sequence shown here is derived from an EMBL/GenBank/DDBJ whole genome shotgun (WGS) entry which is preliminary data.</text>
</comment>
<dbReference type="OrthoDB" id="9970435at2759"/>